<protein>
    <submittedName>
        <fullName evidence="1">Uncharacterized protein</fullName>
    </submittedName>
</protein>
<accession>U1N4U5</accession>
<evidence type="ECO:0000313" key="1">
    <source>
        <dbReference type="EMBL" id="ERG91620.1"/>
    </source>
</evidence>
<dbReference type="AlphaFoldDB" id="U1N4U5"/>
<gene>
    <name evidence="1" type="ORF">J07HQW1_01654</name>
</gene>
<evidence type="ECO:0000313" key="2">
    <source>
        <dbReference type="Proteomes" id="UP000030649"/>
    </source>
</evidence>
<proteinExistence type="predicted"/>
<sequence length="77" mass="8414">MASILTQLQGKSRAFNRLTNTSVRRCYIGSYMLRDIGGHVEITVRKTTPSGTSFGTYTSCDSCMLSGFDSETVTYGS</sequence>
<reference evidence="1 2" key="1">
    <citation type="journal article" date="2013" name="PLoS ONE">
        <title>Assembly-driven community genomics of a hypersaline microbial ecosystem.</title>
        <authorList>
            <person name="Podell S."/>
            <person name="Ugalde J.A."/>
            <person name="Narasingarao P."/>
            <person name="Banfield J.F."/>
            <person name="Heidelberg K.B."/>
            <person name="Allen E.E."/>
        </authorList>
    </citation>
    <scope>NUCLEOTIDE SEQUENCE [LARGE SCALE GENOMIC DNA]</scope>
    <source>
        <strain evidence="2">J07HQW1</strain>
    </source>
</reference>
<dbReference type="HOGENOM" id="CLU_2629642_0_0_2"/>
<name>U1N4U5_9EURY</name>
<dbReference type="EMBL" id="KE356560">
    <property type="protein sequence ID" value="ERG91620.1"/>
    <property type="molecule type" value="Genomic_DNA"/>
</dbReference>
<dbReference type="Proteomes" id="UP000030649">
    <property type="component" value="Unassembled WGS sequence"/>
</dbReference>
<organism evidence="1 2">
    <name type="scientific">Haloquadratum walsbyi J07HQW1</name>
    <dbReference type="NCBI Taxonomy" id="1238424"/>
    <lineage>
        <taxon>Archaea</taxon>
        <taxon>Methanobacteriati</taxon>
        <taxon>Methanobacteriota</taxon>
        <taxon>Stenosarchaea group</taxon>
        <taxon>Halobacteria</taxon>
        <taxon>Halobacteriales</taxon>
        <taxon>Haloferacaceae</taxon>
        <taxon>Haloquadratum</taxon>
    </lineage>
</organism>